<comment type="caution">
    <text evidence="1">The sequence shown here is derived from an EMBL/GenBank/DDBJ whole genome shotgun (WGS) entry which is preliminary data.</text>
</comment>
<dbReference type="RefSeq" id="WP_143849170.1">
    <property type="nucleotide sequence ID" value="NZ_VLXZ01000007.1"/>
</dbReference>
<evidence type="ECO:0000313" key="2">
    <source>
        <dbReference type="Proteomes" id="UP000318521"/>
    </source>
</evidence>
<dbReference type="OrthoDB" id="2913806at2"/>
<dbReference type="Proteomes" id="UP000318521">
    <property type="component" value="Unassembled WGS sequence"/>
</dbReference>
<dbReference type="EMBL" id="VLXZ01000007">
    <property type="protein sequence ID" value="TSB46276.1"/>
    <property type="molecule type" value="Genomic_DNA"/>
</dbReference>
<accession>A0A553ZY39</accession>
<gene>
    <name evidence="1" type="ORF">FN960_13030</name>
</gene>
<evidence type="ECO:0000313" key="1">
    <source>
        <dbReference type="EMBL" id="TSB46276.1"/>
    </source>
</evidence>
<keyword evidence="2" id="KW-1185">Reference proteome</keyword>
<reference evidence="1 2" key="1">
    <citation type="submission" date="2019-07" db="EMBL/GenBank/DDBJ databases">
        <authorList>
            <person name="Park Y.J."/>
            <person name="Jeong S.E."/>
            <person name="Jung H.S."/>
        </authorList>
    </citation>
    <scope>NUCLEOTIDE SEQUENCE [LARGE SCALE GENOMIC DNA]</scope>
    <source>
        <strain evidence="2">P16(2019)</strain>
    </source>
</reference>
<protein>
    <submittedName>
        <fullName evidence="1">Uncharacterized protein</fullName>
    </submittedName>
</protein>
<organism evidence="1 2">
    <name type="scientific">Alkalicoccobacillus porphyridii</name>
    <dbReference type="NCBI Taxonomy" id="2597270"/>
    <lineage>
        <taxon>Bacteria</taxon>
        <taxon>Bacillati</taxon>
        <taxon>Bacillota</taxon>
        <taxon>Bacilli</taxon>
        <taxon>Bacillales</taxon>
        <taxon>Bacillaceae</taxon>
        <taxon>Alkalicoccobacillus</taxon>
    </lineage>
</organism>
<name>A0A553ZY39_9BACI</name>
<proteinExistence type="predicted"/>
<sequence length="136" mass="15929">MIRVKTFFQRIFLMKPFSLAFRPQELNHLVLVTDHWKDCPDSMDKKLCEILHQRNFYPSTNKVIYGIPTNVALIPYKLAFVKACSPQKQERIKRTLQKKGWSVYFYTSESVSDGDASWLKNITTHSAHTKNAYLQT</sequence>
<dbReference type="AlphaFoldDB" id="A0A553ZY39"/>